<evidence type="ECO:0000313" key="3">
    <source>
        <dbReference type="Proteomes" id="UP000193942"/>
    </source>
</evidence>
<feature type="transmembrane region" description="Helical" evidence="1">
    <location>
        <begin position="35"/>
        <end position="57"/>
    </location>
</feature>
<evidence type="ECO:0000313" key="2">
    <source>
        <dbReference type="EMBL" id="OSK97111.1"/>
    </source>
</evidence>
<proteinExistence type="predicted"/>
<dbReference type="Pfam" id="PF04971">
    <property type="entry name" value="Phage_holin_2_1"/>
    <property type="match status" value="1"/>
</dbReference>
<keyword evidence="1" id="KW-0812">Transmembrane</keyword>
<protein>
    <submittedName>
        <fullName evidence="2">Lysis protein S-like protein</fullName>
    </submittedName>
</protein>
<keyword evidence="1" id="KW-0472">Membrane</keyword>
<name>A0A1X3J4Z1_ECOLX</name>
<dbReference type="AlphaFoldDB" id="A0A1X3J4Z1"/>
<dbReference type="Proteomes" id="UP000193942">
    <property type="component" value="Unassembled WGS sequence"/>
</dbReference>
<comment type="caution">
    <text evidence="2">The sequence shown here is derived from an EMBL/GenBank/DDBJ whole genome shotgun (WGS) entry which is preliminary data.</text>
</comment>
<keyword evidence="1" id="KW-1133">Transmembrane helix</keyword>
<organism evidence="2 3">
    <name type="scientific">Escherichia coli TA447</name>
    <dbReference type="NCBI Taxonomy" id="656447"/>
    <lineage>
        <taxon>Bacteria</taxon>
        <taxon>Pseudomonadati</taxon>
        <taxon>Pseudomonadota</taxon>
        <taxon>Gammaproteobacteria</taxon>
        <taxon>Enterobacterales</taxon>
        <taxon>Enterobacteriaceae</taxon>
        <taxon>Escherichia</taxon>
    </lineage>
</organism>
<dbReference type="GO" id="GO:0001907">
    <property type="term" value="P:symbiont-mediated killing of host cell"/>
    <property type="evidence" value="ECO:0007669"/>
    <property type="project" value="InterPro"/>
</dbReference>
<dbReference type="RefSeq" id="WP_085452854.1">
    <property type="nucleotide sequence ID" value="NZ_ADIZ01000008.1"/>
</dbReference>
<sequence length="72" mass="7804">MNISEVASGASYATSSVSGGYWLLQLLDAVSPSQWAGMGVLASVFLGVLTYLTNLYFRIKDDRRKEASINGR</sequence>
<evidence type="ECO:0000256" key="1">
    <source>
        <dbReference type="SAM" id="Phobius"/>
    </source>
</evidence>
<dbReference type="PIRSF" id="PIRSF030786">
    <property type="entry name" value="Lysis_S"/>
    <property type="match status" value="1"/>
</dbReference>
<accession>A0A1X3J4Z1</accession>
<dbReference type="GO" id="GO:0140911">
    <property type="term" value="F:pore-forming activity"/>
    <property type="evidence" value="ECO:0007669"/>
    <property type="project" value="InterPro"/>
</dbReference>
<gene>
    <name evidence="2" type="ORF">ECXG_05278</name>
</gene>
<dbReference type="EMBL" id="ADIZ01000008">
    <property type="protein sequence ID" value="OSK97111.1"/>
    <property type="molecule type" value="Genomic_DNA"/>
</dbReference>
<reference evidence="2 3" key="1">
    <citation type="submission" date="2010-04" db="EMBL/GenBank/DDBJ databases">
        <title>The Genome Sequence of Escherichia coli TA447.</title>
        <authorList>
            <consortium name="The Broad Institute Genome Sequencing Platform"/>
            <consortium name="The Broad Institute Genome Sequencing Center for Infectious Disease"/>
            <person name="Feldgarden M."/>
            <person name="Gordon D.M."/>
            <person name="Johnson J.R."/>
            <person name="Johnston B.D."/>
            <person name="Young S."/>
            <person name="Zeng Q."/>
            <person name="Koehrsen M."/>
            <person name="Alvarado L."/>
            <person name="Berlin A.M."/>
            <person name="Borenstein D."/>
            <person name="Chapman S.B."/>
            <person name="Chen Z."/>
            <person name="Engels R."/>
            <person name="Freedman E."/>
            <person name="Gellesch M."/>
            <person name="Goldberg J."/>
            <person name="Griggs A."/>
            <person name="Gujja S."/>
            <person name="Heilman E.R."/>
            <person name="Heiman D.I."/>
            <person name="Hepburn T.A."/>
            <person name="Howarth C."/>
            <person name="Jen D."/>
            <person name="Larson L."/>
            <person name="Mehta T."/>
            <person name="Park D."/>
            <person name="Pearson M."/>
            <person name="Richards J."/>
            <person name="Roberts A."/>
            <person name="Saif S."/>
            <person name="Shea T.D."/>
            <person name="Shenoy N."/>
            <person name="Sisk P."/>
            <person name="Stolte C."/>
            <person name="Sykes S.N."/>
            <person name="Walk T."/>
            <person name="White J."/>
            <person name="Yandava C."/>
            <person name="Haas B."/>
            <person name="Henn M.R."/>
            <person name="Nusbaum C."/>
            <person name="Birren B."/>
        </authorList>
    </citation>
    <scope>NUCLEOTIDE SEQUENCE [LARGE SCALE GENOMIC DNA]</scope>
    <source>
        <strain evidence="2 3">TA447</strain>
    </source>
</reference>
<dbReference type="InterPro" id="IPR007054">
    <property type="entry name" value="Lysis_S"/>
</dbReference>